<evidence type="ECO:0000259" key="2">
    <source>
        <dbReference type="PROSITE" id="PS50853"/>
    </source>
</evidence>
<evidence type="ECO:0000313" key="3">
    <source>
        <dbReference type="EMBL" id="MBS2213780.1"/>
    </source>
</evidence>
<proteinExistence type="predicted"/>
<dbReference type="Proteomes" id="UP000721861">
    <property type="component" value="Unassembled WGS sequence"/>
</dbReference>
<dbReference type="PROSITE" id="PS50853">
    <property type="entry name" value="FN3"/>
    <property type="match status" value="1"/>
</dbReference>
<reference evidence="3 4" key="1">
    <citation type="journal article" date="2014" name="Int. J. Syst. Evol. Microbiol.">
        <title>Carboxylicivirga gen. nov. in the family Marinilabiliaceae with two novel species, Carboxylicivirga mesophila sp. nov. and Carboxylicivirga taeanensis sp. nov., and reclassification of Cytophaga fermentans as Saccharicrinis fermentans gen. nov., comb. nov.</title>
        <authorList>
            <person name="Yang S.H."/>
            <person name="Seo H.S."/>
            <person name="Woo J.H."/>
            <person name="Oh H.M."/>
            <person name="Jang H."/>
            <person name="Lee J.H."/>
            <person name="Kim S.J."/>
            <person name="Kwon K.K."/>
        </authorList>
    </citation>
    <scope>NUCLEOTIDE SEQUENCE [LARGE SCALE GENOMIC DNA]</scope>
    <source>
        <strain evidence="3 4">JCM 18290</strain>
    </source>
</reference>
<dbReference type="Gene3D" id="2.60.40.10">
    <property type="entry name" value="Immunoglobulins"/>
    <property type="match status" value="1"/>
</dbReference>
<dbReference type="InterPro" id="IPR036116">
    <property type="entry name" value="FN3_sf"/>
</dbReference>
<sequence>MKKLMQNIVNGISSYRKGAKTLSKIFSAPLRLCGSPFIPLRLYISAVSLSSKLSPRLCASVVLFFLFFQIGAQTTYPIRTYTVLNPPMPYSLSAFASEPGRMQLNVVVDDVALEQYPVKFSLHIQGNGVHLYTKPDLRQQPFMLDGGLTETVTGLDLEPLFNPNNLIFEGYSRNEYQRNGRLPEGVYRIWVDILDYYRAMKVSQAFPGMAMIYLTRAPRLSFPLDKAEVNPQTEPNIRFSWMGTLPADPEADVYYRLNLWEIMPEGRDPYEVARVSSPIFTDESDDPNFLYDMGMPPLLDGMSYAWQVQAIDRENRARFQNEGYSEVNSFRYGLSCVTPEPRINSVVYNEASISWAANVATQLYRVFYKKAKDTEWQSEETTMVNHTLKGLADNTDYEIKVVAICGNEESDESRIIRLKTDRNVDYTCGTDNDDFDLSNREPLQELYPFDEFKAADFVIEVTEAEGSNGVFSGKGMALVPYIGMVKFYVTFDNITINTDNRMVDGEVHFVYDEATGMVVGIGAGGGDDDEEVDVTDDLDDIADEVITIDGDVKEVKVSDDKVVVVKEDGTTETIKIKKGDKVAVVSNGGQVHVADSGSGRVYTTPKKKSGGKKGSDSVGTASQTRQYGASVSFKAPDDMHFGYDPVGDGKTKPNAYFETNKTGDRIAWKSIQAGGTDYIDVIPQGTHADSLRYIRKSGLVTPTTPQEKGSRLLLTGLGGGDEDILTVAVAKTEQIDSVNTREILTEAGALGLVSYDMITKNVVLVPVNRAQCPQNAAPLIKTLNEIYAPAITRWQVNIAPAITISNLDYNNINPDNLLDSDKYTREMANVVSQYAQISPINKNTYYLFFINSPGIERNGYMPLAGQFGFIYNFGSNINTIAQQLAHGAFNLRATTGSGATTLNLLDKANGTELWKNQWDLIHNPEQVLMPEIDINTEVLADNNDSDKNDSNQSDSEINLSIGANLKANDKVKFGPILVTLKANPITFNSDNQTTCNYSVSDVEFELVFNDTYYGQYKKDISNAQLQYKVDCQTGLLQNASINWESNNGISINDIGFIDALISKLEIDINSGGEVGGLINFNAQLNDDKLICPQLIVRKGLTGNFNFKFLATGSAFGGHFNFNDLNNMVIDFVKSDQKIASLTNGQLTDKGLFIGDLQLDKPAAYSENGFNITLKMLSGKLTYNVSLQSILFNSLNGEASIGSLPGTNTQFDISINKTNEIIQACIKDLDHLSFYGMNLDAKKLEVQFNESFELVIFEGKEINASYSNSQQSKSLSGDINIRHIIIENNQVSKITGGGTVAYSPYANIQLSNGEYNPEDRSISFTASVDASANASNTGNMTISEVIINEDGTFKIGEVSVDALLQAGPLTVEFEKKPGNSKNIKSVKAKVSLNVNEGEIEKNLSFNANVDYIKDKEKGITYLAVDVADLDLEFSEIYAINSKVNAVKFGYSKNGDGTEDYNGQITLNASLENDKYIYKDLVKLSKGIEGTIIYHIDSKAKDRPIGSFDLSNLKKLKLDLIRDEKSLASFSGNISKDGLLNGRFKVNQAQTYASGGFKTTLKAFDVEASYHLKEKIFDFKAGKGQAVVSEIKGIEGEFLFDLEYKNNNCIALLSTNQQTLRFCKVDVSDLLLEVVIDTELNLKKINGGFSIQPEGMSSKLSLSEVLIEGGELKSLTSSGNIEYNQFKFDISKASYINSNLSITAKVLLGESYVAVDKFDIANDGKISIGKVEGNINRSLMAIRFDAAFSDKRFMGSFDATISKKLGISGAVDIGSSACTSCDGGAFNFGYYNLKVGSAIPIFPGVSISKLGGQFGYNYKIDFSKKERYGNPDYGTYLAGLSFGLQDNAGLLELAVDPAVYQWGDKEASLFLRGTIKAPKVSPVFKGEANITLEMPSYDIYGSIEADVKIPAKTGWILDSNQEVKFNMTQNVKRFSTTNMNASILRVVKFNGSFENTRKYNDNGELTGAKGHLNGDLDYGFTSDFKTSGTGYSLDCKFDFNFNAHLVTDFTDKGLNTAEFGGGIHACGSIDASVLGCEFSPYCSVDGDAMVKYQKPAWMMEANYKFIVGLKSLGETSFDGTYSYTFDE</sequence>
<keyword evidence="4" id="KW-1185">Reference proteome</keyword>
<evidence type="ECO:0000256" key="1">
    <source>
        <dbReference type="SAM" id="MobiDB-lite"/>
    </source>
</evidence>
<dbReference type="SUPFAM" id="SSF49265">
    <property type="entry name" value="Fibronectin type III"/>
    <property type="match status" value="1"/>
</dbReference>
<protein>
    <submittedName>
        <fullName evidence="3">Fibronectin type III domain-containing protein</fullName>
    </submittedName>
</protein>
<dbReference type="EMBL" id="JAGUCN010000034">
    <property type="protein sequence ID" value="MBS2213780.1"/>
    <property type="molecule type" value="Genomic_DNA"/>
</dbReference>
<dbReference type="RefSeq" id="WP_212231426.1">
    <property type="nucleotide sequence ID" value="NZ_JAGUCN010000034.1"/>
</dbReference>
<dbReference type="InterPro" id="IPR003961">
    <property type="entry name" value="FN3_dom"/>
</dbReference>
<gene>
    <name evidence="3" type="ORF">KEM09_20395</name>
</gene>
<evidence type="ECO:0000313" key="4">
    <source>
        <dbReference type="Proteomes" id="UP000721861"/>
    </source>
</evidence>
<dbReference type="CDD" id="cd00063">
    <property type="entry name" value="FN3"/>
    <property type="match status" value="1"/>
</dbReference>
<feature type="domain" description="Fibronectin type-III" evidence="2">
    <location>
        <begin position="337"/>
        <end position="423"/>
    </location>
</feature>
<dbReference type="InterPro" id="IPR013783">
    <property type="entry name" value="Ig-like_fold"/>
</dbReference>
<organism evidence="3 4">
    <name type="scientific">Carboxylicivirga mesophila</name>
    <dbReference type="NCBI Taxonomy" id="1166478"/>
    <lineage>
        <taxon>Bacteria</taxon>
        <taxon>Pseudomonadati</taxon>
        <taxon>Bacteroidota</taxon>
        <taxon>Bacteroidia</taxon>
        <taxon>Marinilabiliales</taxon>
        <taxon>Marinilabiliaceae</taxon>
        <taxon>Carboxylicivirga</taxon>
    </lineage>
</organism>
<comment type="caution">
    <text evidence="3">The sequence shown here is derived from an EMBL/GenBank/DDBJ whole genome shotgun (WGS) entry which is preliminary data.</text>
</comment>
<accession>A0ABS5KFE2</accession>
<name>A0ABS5KFE2_9BACT</name>
<feature type="region of interest" description="Disordered" evidence="1">
    <location>
        <begin position="595"/>
        <end position="625"/>
    </location>
</feature>